<feature type="transmembrane region" description="Helical" evidence="5">
    <location>
        <begin position="251"/>
        <end position="269"/>
    </location>
</feature>
<reference evidence="7 8" key="1">
    <citation type="submission" date="2018-06" db="EMBL/GenBank/DDBJ databases">
        <title>Pedobacter endophyticus sp. nov., an endophytic bacterium isolated from a leaf of Triticum aestivum.</title>
        <authorList>
            <person name="Zhang L."/>
        </authorList>
    </citation>
    <scope>NUCLEOTIDE SEQUENCE [LARGE SCALE GENOMIC DNA]</scope>
    <source>
        <strain evidence="7 8">CM134L-2</strain>
    </source>
</reference>
<evidence type="ECO:0000256" key="4">
    <source>
        <dbReference type="ARBA" id="ARBA00023136"/>
    </source>
</evidence>
<comment type="caution">
    <text evidence="7">The sequence shown here is derived from an EMBL/GenBank/DDBJ whole genome shotgun (WGS) entry which is preliminary data.</text>
</comment>
<evidence type="ECO:0000256" key="2">
    <source>
        <dbReference type="ARBA" id="ARBA00022692"/>
    </source>
</evidence>
<name>A0A443YWL0_9SPHI</name>
<dbReference type="Gene3D" id="1.20.1420.30">
    <property type="entry name" value="NCX, central ion-binding region"/>
    <property type="match status" value="1"/>
</dbReference>
<dbReference type="OrthoDB" id="9787814at2"/>
<dbReference type="GO" id="GO:0015385">
    <property type="term" value="F:sodium:proton antiporter activity"/>
    <property type="evidence" value="ECO:0007669"/>
    <property type="project" value="TreeGrafter"/>
</dbReference>
<keyword evidence="3 5" id="KW-1133">Transmembrane helix</keyword>
<protein>
    <submittedName>
        <fullName evidence="7">Ionic transporter y4hA</fullName>
    </submittedName>
</protein>
<evidence type="ECO:0000256" key="1">
    <source>
        <dbReference type="ARBA" id="ARBA00004141"/>
    </source>
</evidence>
<dbReference type="Proteomes" id="UP000284120">
    <property type="component" value="Unassembled WGS sequence"/>
</dbReference>
<sequence length="360" mass="37415">MLKKLPLPLWTIALPVLAWVAYFLPLQSIGGIGTTLLVIFLIGSVLAAVHHAEVVAHKVGEPFGTLLLALAVTTIEVALIVSLMLTGGPGTEELARDTVFAAVMIILTGMIGICLLVGGVKYKQQRFSLDGVKAALVALTAILVLALILPNYTTSMAGPSYTTPQLIFVAIISLILYGAFVLVQAVRHRDFFLPPDGDGNEEVHAAPPTKAVALGSGLLLLVCLGIVVLLAKALAPDIENAVINAGAPKSLVGVIIAGVVLLPEGLAAYRAARKNRLQTSLNLALGSALASIGLTIPAVAIVSIITGMTITLGIDTKSMVLLLLSQFTIMLSLGSGRTNVLQGVVLLTIFAAYLFTIVAP</sequence>
<feature type="transmembrane region" description="Helical" evidence="5">
    <location>
        <begin position="99"/>
        <end position="120"/>
    </location>
</feature>
<feature type="transmembrane region" description="Helical" evidence="5">
    <location>
        <begin position="211"/>
        <end position="231"/>
    </location>
</feature>
<feature type="transmembrane region" description="Helical" evidence="5">
    <location>
        <begin position="63"/>
        <end position="87"/>
    </location>
</feature>
<dbReference type="PANTHER" id="PTHR37958">
    <property type="entry name" value="SODIUM-POTASSIUM/PROTON ANTIPORTER CHAA"/>
    <property type="match status" value="1"/>
</dbReference>
<feature type="transmembrane region" description="Helical" evidence="5">
    <location>
        <begin position="30"/>
        <end position="51"/>
    </location>
</feature>
<feature type="transmembrane region" description="Helical" evidence="5">
    <location>
        <begin position="132"/>
        <end position="153"/>
    </location>
</feature>
<dbReference type="Pfam" id="PF01699">
    <property type="entry name" value="Na_Ca_ex"/>
    <property type="match status" value="2"/>
</dbReference>
<dbReference type="PANTHER" id="PTHR37958:SF1">
    <property type="entry name" value="SODIUM-POTASSIUM_PROTON ANTIPORTER CHAA"/>
    <property type="match status" value="1"/>
</dbReference>
<organism evidence="7 8">
    <name type="scientific">Pedobacter chitinilyticus</name>
    <dbReference type="NCBI Taxonomy" id="2233776"/>
    <lineage>
        <taxon>Bacteria</taxon>
        <taxon>Pseudomonadati</taxon>
        <taxon>Bacteroidota</taxon>
        <taxon>Sphingobacteriia</taxon>
        <taxon>Sphingobacteriales</taxon>
        <taxon>Sphingobacteriaceae</taxon>
        <taxon>Pedobacter</taxon>
    </lineage>
</organism>
<dbReference type="EMBL" id="SAYW01000002">
    <property type="protein sequence ID" value="RWU08372.1"/>
    <property type="molecule type" value="Genomic_DNA"/>
</dbReference>
<evidence type="ECO:0000313" key="7">
    <source>
        <dbReference type="EMBL" id="RWU08372.1"/>
    </source>
</evidence>
<dbReference type="RefSeq" id="WP_113646896.1">
    <property type="nucleotide sequence ID" value="NZ_QMHN01000002.1"/>
</dbReference>
<dbReference type="GO" id="GO:0015386">
    <property type="term" value="F:potassium:proton antiporter activity"/>
    <property type="evidence" value="ECO:0007669"/>
    <property type="project" value="TreeGrafter"/>
</dbReference>
<keyword evidence="2 5" id="KW-0812">Transmembrane</keyword>
<proteinExistence type="predicted"/>
<feature type="transmembrane region" description="Helical" evidence="5">
    <location>
        <begin position="165"/>
        <end position="183"/>
    </location>
</feature>
<evidence type="ECO:0000259" key="6">
    <source>
        <dbReference type="Pfam" id="PF01699"/>
    </source>
</evidence>
<feature type="transmembrane region" description="Helical" evidence="5">
    <location>
        <begin position="7"/>
        <end position="24"/>
    </location>
</feature>
<feature type="domain" description="Sodium/calcium exchanger membrane region" evidence="6">
    <location>
        <begin position="34"/>
        <end position="184"/>
    </location>
</feature>
<evidence type="ECO:0000313" key="8">
    <source>
        <dbReference type="Proteomes" id="UP000284120"/>
    </source>
</evidence>
<gene>
    <name evidence="7" type="ORF">DPV69_08320</name>
</gene>
<keyword evidence="8" id="KW-1185">Reference proteome</keyword>
<dbReference type="AlphaFoldDB" id="A0A443YWL0"/>
<dbReference type="InterPro" id="IPR052946">
    <property type="entry name" value="Alkaline_pH_Ca-Antiporter"/>
</dbReference>
<dbReference type="GO" id="GO:0005886">
    <property type="term" value="C:plasma membrane"/>
    <property type="evidence" value="ECO:0007669"/>
    <property type="project" value="TreeGrafter"/>
</dbReference>
<comment type="subcellular location">
    <subcellularLocation>
        <location evidence="1">Membrane</location>
        <topology evidence="1">Multi-pass membrane protein</topology>
    </subcellularLocation>
</comment>
<keyword evidence="4 5" id="KW-0472">Membrane</keyword>
<dbReference type="InterPro" id="IPR004837">
    <property type="entry name" value="NaCa_Exmemb"/>
</dbReference>
<evidence type="ECO:0000256" key="3">
    <source>
        <dbReference type="ARBA" id="ARBA00022989"/>
    </source>
</evidence>
<dbReference type="InterPro" id="IPR044880">
    <property type="entry name" value="NCX_ion-bd_dom_sf"/>
</dbReference>
<feature type="transmembrane region" description="Helical" evidence="5">
    <location>
        <begin position="340"/>
        <end position="359"/>
    </location>
</feature>
<feature type="domain" description="Sodium/calcium exchanger membrane region" evidence="6">
    <location>
        <begin position="218"/>
        <end position="357"/>
    </location>
</feature>
<accession>A0A443YWL0</accession>
<feature type="transmembrane region" description="Helical" evidence="5">
    <location>
        <begin position="281"/>
        <end position="310"/>
    </location>
</feature>
<evidence type="ECO:0000256" key="5">
    <source>
        <dbReference type="SAM" id="Phobius"/>
    </source>
</evidence>